<dbReference type="OrthoDB" id="7882855at2759"/>
<dbReference type="OMA" id="ARYSLKM"/>
<protein>
    <submittedName>
        <fullName evidence="2">Uncharacterized protein LOC111594578</fullName>
    </submittedName>
</protein>
<evidence type="ECO:0000313" key="1">
    <source>
        <dbReference type="Proteomes" id="UP000504633"/>
    </source>
</evidence>
<dbReference type="KEGG" id="dhe:111594578"/>
<dbReference type="RefSeq" id="XP_023163707.1">
    <property type="nucleotide sequence ID" value="XM_023307939.2"/>
</dbReference>
<sequence length="187" mass="21543">MGTANLEMPELISLSGRTNHLALPEVKRITDMRKFMNESKNTSIEKLTEFIAGQEQQCQDITKLLKEQVQLKMDALRQVKEDMLELQRQLKAPDASERFTKGHKVLVKFFDETEINEYEVPDALARYSLKMSALYGEILALDSDVDYVGYLASIAKVNKEYVVDWSKREVINKTKVKIIRVKTPEKT</sequence>
<dbReference type="AlphaFoldDB" id="A0A6J1LGQ0"/>
<organism evidence="1 2">
    <name type="scientific">Drosophila hydei</name>
    <name type="common">Fruit fly</name>
    <dbReference type="NCBI Taxonomy" id="7224"/>
    <lineage>
        <taxon>Eukaryota</taxon>
        <taxon>Metazoa</taxon>
        <taxon>Ecdysozoa</taxon>
        <taxon>Arthropoda</taxon>
        <taxon>Hexapoda</taxon>
        <taxon>Insecta</taxon>
        <taxon>Pterygota</taxon>
        <taxon>Neoptera</taxon>
        <taxon>Endopterygota</taxon>
        <taxon>Diptera</taxon>
        <taxon>Brachycera</taxon>
        <taxon>Muscomorpha</taxon>
        <taxon>Ephydroidea</taxon>
        <taxon>Drosophilidae</taxon>
        <taxon>Drosophila</taxon>
    </lineage>
</organism>
<dbReference type="Proteomes" id="UP000504633">
    <property type="component" value="Unplaced"/>
</dbReference>
<dbReference type="GeneID" id="111594578"/>
<accession>A0A6J1LGQ0</accession>
<name>A0A6J1LGQ0_DROHY</name>
<keyword evidence="1" id="KW-1185">Reference proteome</keyword>
<gene>
    <name evidence="2" type="primary">LOC111594578</name>
</gene>
<reference evidence="2" key="1">
    <citation type="submission" date="2025-08" db="UniProtKB">
        <authorList>
            <consortium name="RefSeq"/>
        </authorList>
    </citation>
    <scope>IDENTIFICATION</scope>
    <source>
        <strain evidence="2">15085-1641.00</strain>
        <tissue evidence="2">Whole body</tissue>
    </source>
</reference>
<proteinExistence type="predicted"/>
<evidence type="ECO:0000313" key="2">
    <source>
        <dbReference type="RefSeq" id="XP_023163707.1"/>
    </source>
</evidence>